<dbReference type="InterPro" id="IPR011990">
    <property type="entry name" value="TPR-like_helical_dom_sf"/>
</dbReference>
<protein>
    <submittedName>
        <fullName evidence="2">Tetratricopeptide repeat protein</fullName>
    </submittedName>
</protein>
<dbReference type="SUPFAM" id="SSF48452">
    <property type="entry name" value="TPR-like"/>
    <property type="match status" value="1"/>
</dbReference>
<keyword evidence="3" id="KW-1185">Reference proteome</keyword>
<dbReference type="PROSITE" id="PS50005">
    <property type="entry name" value="TPR"/>
    <property type="match status" value="1"/>
</dbReference>
<dbReference type="InterPro" id="IPR019734">
    <property type="entry name" value="TPR_rpt"/>
</dbReference>
<keyword evidence="1" id="KW-0802">TPR repeat</keyword>
<dbReference type="Gene3D" id="1.25.40.10">
    <property type="entry name" value="Tetratricopeptide repeat domain"/>
    <property type="match status" value="1"/>
</dbReference>
<dbReference type="AlphaFoldDB" id="A0A6I6G4U1"/>
<gene>
    <name evidence="2" type="ORF">GLV81_01750</name>
</gene>
<evidence type="ECO:0000256" key="1">
    <source>
        <dbReference type="PROSITE-ProRule" id="PRU00339"/>
    </source>
</evidence>
<name>A0A6I6G4U1_9BACT</name>
<dbReference type="Pfam" id="PF14559">
    <property type="entry name" value="TPR_19"/>
    <property type="match status" value="1"/>
</dbReference>
<accession>A0A6I6G4U1</accession>
<dbReference type="RefSeq" id="WP_157476297.1">
    <property type="nucleotide sequence ID" value="NZ_CP046566.1"/>
</dbReference>
<feature type="repeat" description="TPR" evidence="1">
    <location>
        <begin position="146"/>
        <end position="179"/>
    </location>
</feature>
<reference evidence="2 3" key="1">
    <citation type="submission" date="2019-11" db="EMBL/GenBank/DDBJ databases">
        <authorList>
            <person name="Im W.T."/>
        </authorList>
    </citation>
    <scope>NUCLEOTIDE SEQUENCE [LARGE SCALE GENOMIC DNA]</scope>
    <source>
        <strain evidence="2 3">SB-02</strain>
    </source>
</reference>
<proteinExistence type="predicted"/>
<dbReference type="KEGG" id="fls:GLV81_01750"/>
<sequence length="233" mass="25761">MSQLSQAQQQYINTLENTVSRGDVKSQQAAAHRSLASFWKDSVASPILHFQHLSLASELDNTEKSLTFAAHSILGYLPYAHNHLEQEWLANRGKELFDKAFAMNESNDSTIVGLGGTIMYGAKSAEGPMAGIMKVRAVVEKDSTNMFAQYMLGVGGVISGQYDKAAQRFEKVTKAQPDNLEVWFKLAEAYELANMNPQAISTYEKIEQKVSVPEMKTEIQKRIAQLKSAAPGK</sequence>
<evidence type="ECO:0000313" key="3">
    <source>
        <dbReference type="Proteomes" id="UP000426027"/>
    </source>
</evidence>
<organism evidence="2 3">
    <name type="scientific">Phnomibacter ginsenosidimutans</name>
    <dbReference type="NCBI Taxonomy" id="2676868"/>
    <lineage>
        <taxon>Bacteria</taxon>
        <taxon>Pseudomonadati</taxon>
        <taxon>Bacteroidota</taxon>
        <taxon>Chitinophagia</taxon>
        <taxon>Chitinophagales</taxon>
        <taxon>Chitinophagaceae</taxon>
        <taxon>Phnomibacter</taxon>
    </lineage>
</organism>
<dbReference type="EMBL" id="CP046566">
    <property type="protein sequence ID" value="QGW26994.1"/>
    <property type="molecule type" value="Genomic_DNA"/>
</dbReference>
<evidence type="ECO:0000313" key="2">
    <source>
        <dbReference type="EMBL" id="QGW26994.1"/>
    </source>
</evidence>
<dbReference type="Proteomes" id="UP000426027">
    <property type="component" value="Chromosome"/>
</dbReference>